<dbReference type="Proteomes" id="UP001341840">
    <property type="component" value="Unassembled WGS sequence"/>
</dbReference>
<proteinExistence type="predicted"/>
<reference evidence="2 3" key="1">
    <citation type="journal article" date="2023" name="Plants (Basel)">
        <title>Bridging the Gap: Combining Genomics and Transcriptomics Approaches to Understand Stylosanthes scabra, an Orphan Legume from the Brazilian Caatinga.</title>
        <authorList>
            <person name="Ferreira-Neto J.R.C."/>
            <person name="da Silva M.D."/>
            <person name="Binneck E."/>
            <person name="de Melo N.F."/>
            <person name="da Silva R.H."/>
            <person name="de Melo A.L.T.M."/>
            <person name="Pandolfi V."/>
            <person name="Bustamante F.O."/>
            <person name="Brasileiro-Vidal A.C."/>
            <person name="Benko-Iseppon A.M."/>
        </authorList>
    </citation>
    <scope>NUCLEOTIDE SEQUENCE [LARGE SCALE GENOMIC DNA]</scope>
    <source>
        <tissue evidence="2">Leaves</tissue>
    </source>
</reference>
<dbReference type="EMBL" id="JASCZI010061367">
    <property type="protein sequence ID" value="MED6138545.1"/>
    <property type="molecule type" value="Genomic_DNA"/>
</dbReference>
<feature type="compositionally biased region" description="Polar residues" evidence="1">
    <location>
        <begin position="24"/>
        <end position="35"/>
    </location>
</feature>
<comment type="caution">
    <text evidence="2">The sequence shown here is derived from an EMBL/GenBank/DDBJ whole genome shotgun (WGS) entry which is preliminary data.</text>
</comment>
<evidence type="ECO:0000313" key="2">
    <source>
        <dbReference type="EMBL" id="MED6138545.1"/>
    </source>
</evidence>
<feature type="region of interest" description="Disordered" evidence="1">
    <location>
        <begin position="1"/>
        <end position="120"/>
    </location>
</feature>
<sequence>MKDQEARVDLENSDESAPPPPHEPQQQGMGATNTEAEIAATRRGASQRDLQQPRQRDITQDGAKGDQLDDITTKSFSVTQELHLPQEHKESIQNQPPNLTSTQQDKAPQQAQMNEDKAKQPLPIKELMKQAFKNNNDFSENNNSVDIWNFKDNYNRQLGTDEQGRKIIQRKTATAPYIVEITEADEIMEESKPAQAMEGHWEVELAQNISNSLRIKRKRTEVAQLCMAGNESGATTLAEETGLNKRIREDFATDMVEEAGLTTPQTPP</sequence>
<name>A0ABU6SR88_9FABA</name>
<evidence type="ECO:0000313" key="3">
    <source>
        <dbReference type="Proteomes" id="UP001341840"/>
    </source>
</evidence>
<gene>
    <name evidence="2" type="ORF">PIB30_075181</name>
</gene>
<organism evidence="2 3">
    <name type="scientific">Stylosanthes scabra</name>
    <dbReference type="NCBI Taxonomy" id="79078"/>
    <lineage>
        <taxon>Eukaryota</taxon>
        <taxon>Viridiplantae</taxon>
        <taxon>Streptophyta</taxon>
        <taxon>Embryophyta</taxon>
        <taxon>Tracheophyta</taxon>
        <taxon>Spermatophyta</taxon>
        <taxon>Magnoliopsida</taxon>
        <taxon>eudicotyledons</taxon>
        <taxon>Gunneridae</taxon>
        <taxon>Pentapetalae</taxon>
        <taxon>rosids</taxon>
        <taxon>fabids</taxon>
        <taxon>Fabales</taxon>
        <taxon>Fabaceae</taxon>
        <taxon>Papilionoideae</taxon>
        <taxon>50 kb inversion clade</taxon>
        <taxon>dalbergioids sensu lato</taxon>
        <taxon>Dalbergieae</taxon>
        <taxon>Pterocarpus clade</taxon>
        <taxon>Stylosanthes</taxon>
    </lineage>
</organism>
<protein>
    <submittedName>
        <fullName evidence="2">Uncharacterized protein</fullName>
    </submittedName>
</protein>
<feature type="compositionally biased region" description="Basic and acidic residues" evidence="1">
    <location>
        <begin position="54"/>
        <end position="67"/>
    </location>
</feature>
<feature type="compositionally biased region" description="Polar residues" evidence="1">
    <location>
        <begin position="92"/>
        <end position="113"/>
    </location>
</feature>
<evidence type="ECO:0000256" key="1">
    <source>
        <dbReference type="SAM" id="MobiDB-lite"/>
    </source>
</evidence>
<feature type="compositionally biased region" description="Basic and acidic residues" evidence="1">
    <location>
        <begin position="1"/>
        <end position="10"/>
    </location>
</feature>
<accession>A0ABU6SR88</accession>
<keyword evidence="3" id="KW-1185">Reference proteome</keyword>